<gene>
    <name evidence="2" type="ORF">G7Y82_10850</name>
</gene>
<comment type="caution">
    <text evidence="2">The sequence shown here is derived from an EMBL/GenBank/DDBJ whole genome shotgun (WGS) entry which is preliminary data.</text>
</comment>
<proteinExistence type="predicted"/>
<organism evidence="2 3">
    <name type="scientific">Solimonas marina</name>
    <dbReference type="NCBI Taxonomy" id="2714601"/>
    <lineage>
        <taxon>Bacteria</taxon>
        <taxon>Pseudomonadati</taxon>
        <taxon>Pseudomonadota</taxon>
        <taxon>Gammaproteobacteria</taxon>
        <taxon>Nevskiales</taxon>
        <taxon>Nevskiaceae</taxon>
        <taxon>Solimonas</taxon>
    </lineage>
</organism>
<dbReference type="Gene3D" id="1.25.40.10">
    <property type="entry name" value="Tetratricopeptide repeat domain"/>
    <property type="match status" value="1"/>
</dbReference>
<evidence type="ECO:0008006" key="4">
    <source>
        <dbReference type="Google" id="ProtNLM"/>
    </source>
</evidence>
<protein>
    <recommendedName>
        <fullName evidence="4">Tetratricopeptide repeat protein</fullName>
    </recommendedName>
</protein>
<dbReference type="SUPFAM" id="SSF48452">
    <property type="entry name" value="TPR-like"/>
    <property type="match status" value="1"/>
</dbReference>
<name>A0A969WCC1_9GAMM</name>
<accession>A0A969WCC1</accession>
<feature type="signal peptide" evidence="1">
    <location>
        <begin position="1"/>
        <end position="22"/>
    </location>
</feature>
<dbReference type="Proteomes" id="UP000653472">
    <property type="component" value="Unassembled WGS sequence"/>
</dbReference>
<dbReference type="InterPro" id="IPR019734">
    <property type="entry name" value="TPR_rpt"/>
</dbReference>
<evidence type="ECO:0000313" key="2">
    <source>
        <dbReference type="EMBL" id="NKF22816.1"/>
    </source>
</evidence>
<keyword evidence="1" id="KW-0732">Signal</keyword>
<sequence>MKRILLLALPGTLLLLCGSANAASLDDALASVQHDWAHAYYAAPKDQKEAAFNKLMGESDAMLQAYPDRAEALTWHAIVLSSAAKFSGGLNALHEVKQAREDLEKAMQLDPRALNGSIYTSLGSLYANVPGWPLAYGDKKKAEAYLQQALAINPDGIDPNFFYGQLLADRGDKAGAREYYEKALAAPARPGRQDADAGRRQEIQIALSKLGGSDH</sequence>
<evidence type="ECO:0000256" key="1">
    <source>
        <dbReference type="SAM" id="SignalP"/>
    </source>
</evidence>
<dbReference type="Pfam" id="PF13181">
    <property type="entry name" value="TPR_8"/>
    <property type="match status" value="2"/>
</dbReference>
<dbReference type="EMBL" id="JAAVXB010000005">
    <property type="protein sequence ID" value="NKF22816.1"/>
    <property type="molecule type" value="Genomic_DNA"/>
</dbReference>
<reference evidence="2" key="1">
    <citation type="submission" date="2020-03" db="EMBL/GenBank/DDBJ databases">
        <title>Solimonas marina sp. nov., isolated from deep seawater of the Pacific Ocean.</title>
        <authorList>
            <person name="Liu X."/>
            <person name="Lai Q."/>
            <person name="Sun F."/>
            <person name="Gai Y."/>
            <person name="Li G."/>
            <person name="Shao Z."/>
        </authorList>
    </citation>
    <scope>NUCLEOTIDE SEQUENCE</scope>
    <source>
        <strain evidence="2">C16B3</strain>
    </source>
</reference>
<feature type="chain" id="PRO_5037087245" description="Tetratricopeptide repeat protein" evidence="1">
    <location>
        <begin position="23"/>
        <end position="215"/>
    </location>
</feature>
<evidence type="ECO:0000313" key="3">
    <source>
        <dbReference type="Proteomes" id="UP000653472"/>
    </source>
</evidence>
<dbReference type="AlphaFoldDB" id="A0A969WCC1"/>
<keyword evidence="3" id="KW-1185">Reference proteome</keyword>
<dbReference type="RefSeq" id="WP_168148097.1">
    <property type="nucleotide sequence ID" value="NZ_JAAVXB010000005.1"/>
</dbReference>
<dbReference type="InterPro" id="IPR011990">
    <property type="entry name" value="TPR-like_helical_dom_sf"/>
</dbReference>